<evidence type="ECO:0000313" key="1">
    <source>
        <dbReference type="EMBL" id="ABV71533.1"/>
    </source>
</evidence>
<dbReference type="EMBL" id="EF999921">
    <property type="protein sequence ID" value="ABV71533.1"/>
    <property type="molecule type" value="Genomic_DNA"/>
</dbReference>
<organismHost>
    <name type="scientific">Homo sapiens</name>
    <name type="common">Human</name>
    <dbReference type="NCBI Taxonomy" id="9606"/>
</organismHost>
<accession>A8T755</accession>
<dbReference type="Proteomes" id="UP000181190">
    <property type="component" value="Genome"/>
</dbReference>
<organism evidence="1 2">
    <name type="scientific">Human cytomegalovirus</name>
    <name type="common">HHV-5</name>
    <name type="synonym">Human herpesvirus 5</name>
    <dbReference type="NCBI Taxonomy" id="10359"/>
    <lineage>
        <taxon>Viruses</taxon>
        <taxon>Duplodnaviria</taxon>
        <taxon>Heunggongvirae</taxon>
        <taxon>Peploviricota</taxon>
        <taxon>Herviviricetes</taxon>
        <taxon>Herpesvirales</taxon>
        <taxon>Orthoherpesviridae</taxon>
        <taxon>Betaherpesvirinae</taxon>
        <taxon>Cytomegalovirus</taxon>
        <taxon>Cytomegalovirus humanbeta5</taxon>
    </lineage>
</organism>
<sequence length="106" mass="12124">MYLQISRDDSSSAERTSGCMTGPVSDTLCLFHSSFIHIQISCDTGIILLGKTLLLSSHWVPYRPLRIPHYPPSRSRTIPNRIRYIPATVGGFYHVRRFGRDPYSQR</sequence>
<reference evidence="1 2" key="1">
    <citation type="journal article" date="2008" name="J. Gen. Virol.">
        <title>Cloning and sequencing of a highly productive, endotheliotropic virus strain derived from human cytomegalovirus TB40/E.</title>
        <authorList>
            <person name="Sinzger C."/>
            <person name="Hahn G."/>
            <person name="Digel M."/>
            <person name="Katona R."/>
            <person name="Sampaio K.L."/>
            <person name="Messerle M."/>
            <person name="Hengel H."/>
            <person name="Koszinowski U."/>
            <person name="Brune W."/>
            <person name="Adler B."/>
        </authorList>
    </citation>
    <scope>NUCLEOTIDE SEQUENCE [LARGE SCALE GENOMIC DNA]</scope>
    <source>
        <strain evidence="1">TB40/E</strain>
    </source>
</reference>
<proteinExistence type="predicted"/>
<protein>
    <submittedName>
        <fullName evidence="1">UL3</fullName>
    </submittedName>
</protein>
<evidence type="ECO:0000313" key="2">
    <source>
        <dbReference type="Proteomes" id="UP000181190"/>
    </source>
</evidence>
<name>A8T755_HCMV</name>